<dbReference type="AlphaFoldDB" id="A0A859DSL2"/>
<dbReference type="CDD" id="cd13624">
    <property type="entry name" value="PBP2_Arg_Lys_His"/>
    <property type="match status" value="1"/>
</dbReference>
<dbReference type="RefSeq" id="WP_174193483.1">
    <property type="nucleotide sequence ID" value="NZ_CP046051.1"/>
</dbReference>
<comment type="subcellular location">
    <subcellularLocation>
        <location evidence="1">Cell envelope</location>
    </subcellularLocation>
</comment>
<dbReference type="PROSITE" id="PS01039">
    <property type="entry name" value="SBP_BACTERIAL_3"/>
    <property type="match status" value="1"/>
</dbReference>
<protein>
    <submittedName>
        <fullName evidence="7">Transporter substrate-binding domain-containing protein</fullName>
    </submittedName>
</protein>
<feature type="chain" id="PRO_5032447674" evidence="5">
    <location>
        <begin position="25"/>
        <end position="269"/>
    </location>
</feature>
<evidence type="ECO:0000256" key="5">
    <source>
        <dbReference type="SAM" id="SignalP"/>
    </source>
</evidence>
<keyword evidence="3 5" id="KW-0732">Signal</keyword>
<gene>
    <name evidence="7" type="ORF">GJQ69_08120</name>
</gene>
<dbReference type="Pfam" id="PF00497">
    <property type="entry name" value="SBP_bac_3"/>
    <property type="match status" value="1"/>
</dbReference>
<dbReference type="PANTHER" id="PTHR35936">
    <property type="entry name" value="MEMBRANE-BOUND LYTIC MUREIN TRANSGLYCOSYLASE F"/>
    <property type="match status" value="1"/>
</dbReference>
<organism evidence="7 8">
    <name type="scientific">Caproicibacterium lactatifermentans</name>
    <dbReference type="NCBI Taxonomy" id="2666138"/>
    <lineage>
        <taxon>Bacteria</taxon>
        <taxon>Bacillati</taxon>
        <taxon>Bacillota</taxon>
        <taxon>Clostridia</taxon>
        <taxon>Eubacteriales</taxon>
        <taxon>Oscillospiraceae</taxon>
        <taxon>Caproicibacterium</taxon>
    </lineage>
</organism>
<feature type="domain" description="Solute-binding protein family 3/N-terminal" evidence="6">
    <location>
        <begin position="48"/>
        <end position="266"/>
    </location>
</feature>
<dbReference type="KEGG" id="clf:GJQ69_08120"/>
<evidence type="ECO:0000256" key="1">
    <source>
        <dbReference type="ARBA" id="ARBA00004196"/>
    </source>
</evidence>
<feature type="signal peptide" evidence="5">
    <location>
        <begin position="1"/>
        <end position="24"/>
    </location>
</feature>
<dbReference type="InterPro" id="IPR018313">
    <property type="entry name" value="SBP_3_CS"/>
</dbReference>
<sequence>MKKVKMFLAATLAVSMLVPMAACASFDTSSGTASGTTGTAAASTAGGNVTMSTNAEFEPFEYKANGKIVGIDVDIANKVAAKLGKTLQVRDVAFDSLPAELTAGKCDFVAAGMTITDDRKKNMDFSDSYFDAAQAIIVAKGSTIKGKADLKGKKIGVQQGTTGDDYCTKNYKDTPPKRYNKGADAISDLISKRIDAVVIDDYSAQKFVAKNANQVQKLSDALTVEHYAIAVKKGNTQLVSTINGVLKNMKSNGELDKIINKYKSALESD</sequence>
<dbReference type="GO" id="GO:0030313">
    <property type="term" value="C:cell envelope"/>
    <property type="evidence" value="ECO:0007669"/>
    <property type="project" value="UniProtKB-SubCell"/>
</dbReference>
<evidence type="ECO:0000256" key="3">
    <source>
        <dbReference type="ARBA" id="ARBA00022729"/>
    </source>
</evidence>
<dbReference type="EMBL" id="CP046051">
    <property type="protein sequence ID" value="QKN24445.1"/>
    <property type="molecule type" value="Genomic_DNA"/>
</dbReference>
<evidence type="ECO:0000313" key="8">
    <source>
        <dbReference type="Proteomes" id="UP000501316"/>
    </source>
</evidence>
<reference evidence="7 8" key="1">
    <citation type="submission" date="2019-11" db="EMBL/GenBank/DDBJ databases">
        <authorList>
            <person name="Ren C."/>
            <person name="Wang H."/>
            <person name="Xu Y."/>
        </authorList>
    </citation>
    <scope>NUCLEOTIDE SEQUENCE [LARGE SCALE GENOMIC DNA]</scope>
    <source>
        <strain evidence="7 8">LBM 19010</strain>
    </source>
</reference>
<name>A0A859DSL2_9FIRM</name>
<evidence type="ECO:0000256" key="2">
    <source>
        <dbReference type="ARBA" id="ARBA00010333"/>
    </source>
</evidence>
<dbReference type="PANTHER" id="PTHR35936:SF17">
    <property type="entry name" value="ARGININE-BINDING EXTRACELLULAR PROTEIN ARTP"/>
    <property type="match status" value="1"/>
</dbReference>
<accession>A0A859DSL2</accession>
<evidence type="ECO:0000256" key="4">
    <source>
        <dbReference type="RuleBase" id="RU003744"/>
    </source>
</evidence>
<dbReference type="Gene3D" id="3.40.190.10">
    <property type="entry name" value="Periplasmic binding protein-like II"/>
    <property type="match status" value="2"/>
</dbReference>
<dbReference type="SMART" id="SM00062">
    <property type="entry name" value="PBPb"/>
    <property type="match status" value="1"/>
</dbReference>
<dbReference type="SUPFAM" id="SSF53850">
    <property type="entry name" value="Periplasmic binding protein-like II"/>
    <property type="match status" value="1"/>
</dbReference>
<comment type="similarity">
    <text evidence="2 4">Belongs to the bacterial solute-binding protein 3 family.</text>
</comment>
<dbReference type="InterPro" id="IPR001638">
    <property type="entry name" value="Solute-binding_3/MltF_N"/>
</dbReference>
<proteinExistence type="inferred from homology"/>
<evidence type="ECO:0000259" key="6">
    <source>
        <dbReference type="SMART" id="SM00062"/>
    </source>
</evidence>
<evidence type="ECO:0000313" key="7">
    <source>
        <dbReference type="EMBL" id="QKN24445.1"/>
    </source>
</evidence>
<dbReference type="Proteomes" id="UP000501316">
    <property type="component" value="Chromosome"/>
</dbReference>